<keyword evidence="2" id="KW-1185">Reference proteome</keyword>
<protein>
    <submittedName>
        <fullName evidence="1">Uncharacterized protein</fullName>
    </submittedName>
</protein>
<comment type="caution">
    <text evidence="1">The sequence shown here is derived from an EMBL/GenBank/DDBJ whole genome shotgun (WGS) entry which is preliminary data.</text>
</comment>
<reference evidence="1 2" key="1">
    <citation type="submission" date="2024-04" db="EMBL/GenBank/DDBJ databases">
        <title>genome sequences of Mucor flavus KT1a and Helicostylum pulchrum KT1b strains isolation_sourced from the surface of a dry-aged beef.</title>
        <authorList>
            <person name="Toyotome T."/>
            <person name="Hosono M."/>
            <person name="Torimaru M."/>
            <person name="Fukuda K."/>
            <person name="Mikami N."/>
        </authorList>
    </citation>
    <scope>NUCLEOTIDE SEQUENCE [LARGE SCALE GENOMIC DNA]</scope>
    <source>
        <strain evidence="1 2">KT1b</strain>
    </source>
</reference>
<organism evidence="1 2">
    <name type="scientific">Helicostylum pulchrum</name>
    <dbReference type="NCBI Taxonomy" id="562976"/>
    <lineage>
        <taxon>Eukaryota</taxon>
        <taxon>Fungi</taxon>
        <taxon>Fungi incertae sedis</taxon>
        <taxon>Mucoromycota</taxon>
        <taxon>Mucoromycotina</taxon>
        <taxon>Mucoromycetes</taxon>
        <taxon>Mucorales</taxon>
        <taxon>Mucorineae</taxon>
        <taxon>Mucoraceae</taxon>
        <taxon>Helicostylum</taxon>
    </lineage>
</organism>
<name>A0ABP9XVL3_9FUNG</name>
<dbReference type="Proteomes" id="UP001476247">
    <property type="component" value="Unassembled WGS sequence"/>
</dbReference>
<proteinExistence type="predicted"/>
<evidence type="ECO:0000313" key="2">
    <source>
        <dbReference type="Proteomes" id="UP001476247"/>
    </source>
</evidence>
<gene>
    <name evidence="1" type="ORF">HPULCUR_003678</name>
</gene>
<sequence length="62" mass="7103">MKVDDSLLVSALRQLVYKSNSLPGEAICIDSWRHLSFAFIHNYELIWSVIQPCVDIMKSYSA</sequence>
<evidence type="ECO:0000313" key="1">
    <source>
        <dbReference type="EMBL" id="GAA5798278.1"/>
    </source>
</evidence>
<accession>A0ABP9XVL3</accession>
<dbReference type="EMBL" id="BAABUJ010000009">
    <property type="protein sequence ID" value="GAA5798278.1"/>
    <property type="molecule type" value="Genomic_DNA"/>
</dbReference>